<dbReference type="InterPro" id="IPR000917">
    <property type="entry name" value="Sulfatase_N"/>
</dbReference>
<evidence type="ECO:0000256" key="5">
    <source>
        <dbReference type="ARBA" id="ARBA00022801"/>
    </source>
</evidence>
<feature type="chain" id="PRO_5013733306" evidence="8">
    <location>
        <begin position="21"/>
        <end position="553"/>
    </location>
</feature>
<dbReference type="InterPro" id="IPR035874">
    <property type="entry name" value="IDS"/>
</dbReference>
<reference evidence="10 11" key="1">
    <citation type="submission" date="2017-10" db="EMBL/GenBank/DDBJ databases">
        <title>The draft genome sequence of Lewinella marina KCTC 32374.</title>
        <authorList>
            <person name="Wang K."/>
        </authorList>
    </citation>
    <scope>NUCLEOTIDE SEQUENCE [LARGE SCALE GENOMIC DNA]</scope>
    <source>
        <strain evidence="10 11">MKG-38</strain>
    </source>
</reference>
<name>A0A2G0CDL7_9BACT</name>
<keyword evidence="6" id="KW-0106">Calcium</keyword>
<dbReference type="Pfam" id="PF00884">
    <property type="entry name" value="Sulfatase"/>
    <property type="match status" value="1"/>
</dbReference>
<dbReference type="InterPro" id="IPR024607">
    <property type="entry name" value="Sulfatase_CS"/>
</dbReference>
<evidence type="ECO:0000256" key="2">
    <source>
        <dbReference type="ARBA" id="ARBA00008779"/>
    </source>
</evidence>
<dbReference type="PROSITE" id="PS00523">
    <property type="entry name" value="SULFATASE_1"/>
    <property type="match status" value="1"/>
</dbReference>
<evidence type="ECO:0000259" key="9">
    <source>
        <dbReference type="Pfam" id="PF00884"/>
    </source>
</evidence>
<dbReference type="GO" id="GO:0005737">
    <property type="term" value="C:cytoplasm"/>
    <property type="evidence" value="ECO:0007669"/>
    <property type="project" value="TreeGrafter"/>
</dbReference>
<dbReference type="OrthoDB" id="9763552at2"/>
<dbReference type="Proteomes" id="UP000226437">
    <property type="component" value="Unassembled WGS sequence"/>
</dbReference>
<dbReference type="GO" id="GO:0046872">
    <property type="term" value="F:metal ion binding"/>
    <property type="evidence" value="ECO:0007669"/>
    <property type="project" value="UniProtKB-KW"/>
</dbReference>
<protein>
    <submittedName>
        <fullName evidence="10">Iduronate-2-sulfatase</fullName>
    </submittedName>
</protein>
<comment type="cofactor">
    <cofactor evidence="1">
        <name>Ca(2+)</name>
        <dbReference type="ChEBI" id="CHEBI:29108"/>
    </cofactor>
</comment>
<keyword evidence="4 8" id="KW-0732">Signal</keyword>
<comment type="similarity">
    <text evidence="2">Belongs to the sulfatase family.</text>
</comment>
<keyword evidence="5" id="KW-0378">Hydrolase</keyword>
<feature type="region of interest" description="Disordered" evidence="7">
    <location>
        <begin position="532"/>
        <end position="553"/>
    </location>
</feature>
<feature type="domain" description="Sulfatase N-terminal" evidence="9">
    <location>
        <begin position="32"/>
        <end position="396"/>
    </location>
</feature>
<evidence type="ECO:0000256" key="1">
    <source>
        <dbReference type="ARBA" id="ARBA00001913"/>
    </source>
</evidence>
<evidence type="ECO:0000256" key="7">
    <source>
        <dbReference type="SAM" id="MobiDB-lite"/>
    </source>
</evidence>
<organism evidence="10 11">
    <name type="scientific">Neolewinella marina</name>
    <dbReference type="NCBI Taxonomy" id="438751"/>
    <lineage>
        <taxon>Bacteria</taxon>
        <taxon>Pseudomonadati</taxon>
        <taxon>Bacteroidota</taxon>
        <taxon>Saprospiria</taxon>
        <taxon>Saprospirales</taxon>
        <taxon>Lewinellaceae</taxon>
        <taxon>Neolewinella</taxon>
    </lineage>
</organism>
<sequence>MRLLPLFLFALLFGCQSETATTGSDAAADARPNFLFIAVDDLRPELGAYGSEIAVTPNLDALAGRGLLFNRAYCQQAICGPSRASLMTGTRPETNGVTENYAYFRETSPDILTLPQYLRQHGYETVYSGKIFHGRFTDEELSWSRKPTKPEVPAPNNPGGYALKENQELYERNQAEMREKYGSNTYGLGLGPAYEMADVPDQAYPDGYHTDQAIATLGDLVGEGQKPFFLGLGFHHPHLNWTTPKKYWDLYDREDIRAAAVADAPEGGAAMGLHASFELRVRDGIPDSGPIDEELAITLKHAYLASVSYVDAQIGRMMEALEASGELNNTVVVVWGDHGWHLGDLGIWGKATNYEIATRVPLMIHTPTMPEASRGAKTDALVELVDLFPTLVELAGLEQPEQLEGQSFVPLLADPNREWKPAAFSQYPNPALREWAANPLSEGMRETYFGPLIEEVEDRIIEQQGEKWDRDLFENHLMGYTIRTDRYRLVAWKDRRQPDAEPLYVELYDHQEDPDETRNVAEARPELTTTLLRQLDRGWQGNMAPDNPSPRTK</sequence>
<dbReference type="CDD" id="cd16030">
    <property type="entry name" value="iduronate-2-sulfatase"/>
    <property type="match status" value="1"/>
</dbReference>
<comment type="caution">
    <text evidence="10">The sequence shown here is derived from an EMBL/GenBank/DDBJ whole genome shotgun (WGS) entry which is preliminary data.</text>
</comment>
<evidence type="ECO:0000256" key="3">
    <source>
        <dbReference type="ARBA" id="ARBA00022723"/>
    </source>
</evidence>
<dbReference type="PANTHER" id="PTHR45953">
    <property type="entry name" value="IDURONATE 2-SULFATASE"/>
    <property type="match status" value="1"/>
</dbReference>
<gene>
    <name evidence="10" type="ORF">CGL56_12865</name>
</gene>
<dbReference type="SUPFAM" id="SSF53649">
    <property type="entry name" value="Alkaline phosphatase-like"/>
    <property type="match status" value="1"/>
</dbReference>
<feature type="signal peptide" evidence="8">
    <location>
        <begin position="1"/>
        <end position="20"/>
    </location>
</feature>
<dbReference type="Gene3D" id="3.40.720.10">
    <property type="entry name" value="Alkaline Phosphatase, subunit A"/>
    <property type="match status" value="1"/>
</dbReference>
<keyword evidence="3" id="KW-0479">Metal-binding</keyword>
<keyword evidence="11" id="KW-1185">Reference proteome</keyword>
<dbReference type="PROSITE" id="PS51257">
    <property type="entry name" value="PROKAR_LIPOPROTEIN"/>
    <property type="match status" value="1"/>
</dbReference>
<proteinExistence type="inferred from homology"/>
<dbReference type="PROSITE" id="PS00149">
    <property type="entry name" value="SULFATASE_2"/>
    <property type="match status" value="1"/>
</dbReference>
<evidence type="ECO:0000313" key="11">
    <source>
        <dbReference type="Proteomes" id="UP000226437"/>
    </source>
</evidence>
<dbReference type="PANTHER" id="PTHR45953:SF1">
    <property type="entry name" value="IDURONATE 2-SULFATASE"/>
    <property type="match status" value="1"/>
</dbReference>
<dbReference type="EMBL" id="PDLO01000005">
    <property type="protein sequence ID" value="PHK98076.1"/>
    <property type="molecule type" value="Genomic_DNA"/>
</dbReference>
<dbReference type="AlphaFoldDB" id="A0A2G0CDL7"/>
<evidence type="ECO:0000313" key="10">
    <source>
        <dbReference type="EMBL" id="PHK98076.1"/>
    </source>
</evidence>
<feature type="region of interest" description="Disordered" evidence="7">
    <location>
        <begin position="143"/>
        <end position="162"/>
    </location>
</feature>
<dbReference type="GO" id="GO:0004423">
    <property type="term" value="F:iduronate-2-sulfatase activity"/>
    <property type="evidence" value="ECO:0007669"/>
    <property type="project" value="InterPro"/>
</dbReference>
<dbReference type="InterPro" id="IPR017850">
    <property type="entry name" value="Alkaline_phosphatase_core_sf"/>
</dbReference>
<evidence type="ECO:0000256" key="4">
    <source>
        <dbReference type="ARBA" id="ARBA00022729"/>
    </source>
</evidence>
<dbReference type="RefSeq" id="WP_099106974.1">
    <property type="nucleotide sequence ID" value="NZ_JAATJF010000002.1"/>
</dbReference>
<accession>A0A2G0CDL7</accession>
<evidence type="ECO:0000256" key="6">
    <source>
        <dbReference type="ARBA" id="ARBA00022837"/>
    </source>
</evidence>
<evidence type="ECO:0000256" key="8">
    <source>
        <dbReference type="SAM" id="SignalP"/>
    </source>
</evidence>